<reference evidence="1 2" key="1">
    <citation type="submission" date="2020-11" db="EMBL/GenBank/DDBJ databases">
        <title>Carbohydrate-dependent, anaerobic sulfur respiration: A novel catabolism in halophilic archaea.</title>
        <authorList>
            <person name="Sorokin D.Y."/>
            <person name="Messina E."/>
            <person name="Smedile F."/>
            <person name="La Cono V."/>
            <person name="Hallsworth J.E."/>
            <person name="Yakimov M.M."/>
        </authorList>
    </citation>
    <scope>NUCLEOTIDE SEQUENCE [LARGE SCALE GENOMIC DNA]</scope>
    <source>
        <strain evidence="1 2">HSR12-2</strain>
    </source>
</reference>
<gene>
    <name evidence="1" type="primary">isa12142</name>
    <name evidence="1" type="ORF">HSR122_0200</name>
</gene>
<dbReference type="NCBIfam" id="NF033496">
    <property type="entry name" value="DUF2080_fam_acc"/>
    <property type="match status" value="1"/>
</dbReference>
<dbReference type="AlphaFoldDB" id="A0A897N4F7"/>
<dbReference type="EMBL" id="CP064788">
    <property type="protein sequence ID" value="QSG07617.1"/>
    <property type="molecule type" value="Genomic_DNA"/>
</dbReference>
<proteinExistence type="predicted"/>
<dbReference type="RefSeq" id="WP_229110785.1">
    <property type="nucleotide sequence ID" value="NZ_CP064788.1"/>
</dbReference>
<sequence>MGDRYEIEGEEIVERQVKPFGSGGAHVTAPKDWIGATVKLVRTDEPATEDDE</sequence>
<keyword evidence="2" id="KW-1185">Reference proteome</keyword>
<name>A0A897N4F7_9EURY</name>
<evidence type="ECO:0000313" key="1">
    <source>
        <dbReference type="EMBL" id="QSG07617.1"/>
    </source>
</evidence>
<dbReference type="Proteomes" id="UP000662973">
    <property type="component" value="Chromosome"/>
</dbReference>
<protein>
    <submittedName>
        <fullName evidence="1">Transposon-encoded protein</fullName>
    </submittedName>
</protein>
<dbReference type="GeneID" id="68850880"/>
<dbReference type="KEGG" id="hds:HSR122_0200"/>
<evidence type="ECO:0000313" key="2">
    <source>
        <dbReference type="Proteomes" id="UP000662973"/>
    </source>
</evidence>
<accession>A0A897N4F7</accession>
<organism evidence="1 2">
    <name type="scientific">Halapricum desulfuricans</name>
    <dbReference type="NCBI Taxonomy" id="2841257"/>
    <lineage>
        <taxon>Archaea</taxon>
        <taxon>Methanobacteriati</taxon>
        <taxon>Methanobacteriota</taxon>
        <taxon>Stenosarchaea group</taxon>
        <taxon>Halobacteria</taxon>
        <taxon>Halobacteriales</taxon>
        <taxon>Haloarculaceae</taxon>
        <taxon>Halapricum</taxon>
    </lineage>
</organism>